<protein>
    <recommendedName>
        <fullName evidence="2">IraD/Gp25-like domain-containing protein</fullName>
    </recommendedName>
</protein>
<reference evidence="3 4" key="1">
    <citation type="submission" date="2012-09" db="EMBL/GenBank/DDBJ databases">
        <title>The Genome Sequence of Massilia timonae CCUG 45783.</title>
        <authorList>
            <consortium name="The Broad Institute Genome Sequencing Platform"/>
            <person name="Earl A."/>
            <person name="Ward D."/>
            <person name="Feldgarden M."/>
            <person name="Gevers D."/>
            <person name="Huys G."/>
            <person name="Walker B."/>
            <person name="Young S.K."/>
            <person name="Zeng Q."/>
            <person name="Gargeya S."/>
            <person name="Fitzgerald M."/>
            <person name="Haas B."/>
            <person name="Abouelleil A."/>
            <person name="Alvarado L."/>
            <person name="Arachchi H.M."/>
            <person name="Berlin A.M."/>
            <person name="Chapman S.B."/>
            <person name="Goldberg J."/>
            <person name="Griggs A."/>
            <person name="Gujja S."/>
            <person name="Hansen M."/>
            <person name="Howarth C."/>
            <person name="Imamovic A."/>
            <person name="Larimer J."/>
            <person name="McCowen C."/>
            <person name="Montmayeur A."/>
            <person name="Murphy C."/>
            <person name="Neiman D."/>
            <person name="Pearson M."/>
            <person name="Priest M."/>
            <person name="Roberts A."/>
            <person name="Saif S."/>
            <person name="Shea T."/>
            <person name="Sisk P."/>
            <person name="Sykes S."/>
            <person name="Wortman J."/>
            <person name="Nusbaum C."/>
            <person name="Birren B."/>
        </authorList>
    </citation>
    <scope>NUCLEOTIDE SEQUENCE [LARGE SCALE GENOMIC DNA]</scope>
    <source>
        <strain evidence="3 4">CCUG 45783</strain>
    </source>
</reference>
<accession>K9DGV0</accession>
<dbReference type="PATRIC" id="fig|883126.3.peg.2168"/>
<dbReference type="Pfam" id="PF04965">
    <property type="entry name" value="GPW_gp25"/>
    <property type="match status" value="1"/>
</dbReference>
<dbReference type="Proteomes" id="UP000009874">
    <property type="component" value="Unassembled WGS sequence"/>
</dbReference>
<dbReference type="InterPro" id="IPR007048">
    <property type="entry name" value="IraD/Gp25-like"/>
</dbReference>
<organism evidence="3 4">
    <name type="scientific">Massilia timonae CCUG 45783</name>
    <dbReference type="NCBI Taxonomy" id="883126"/>
    <lineage>
        <taxon>Bacteria</taxon>
        <taxon>Pseudomonadati</taxon>
        <taxon>Pseudomonadota</taxon>
        <taxon>Betaproteobacteria</taxon>
        <taxon>Burkholderiales</taxon>
        <taxon>Oxalobacteraceae</taxon>
        <taxon>Telluria group</taxon>
        <taxon>Massilia</taxon>
    </lineage>
</organism>
<evidence type="ECO:0000256" key="1">
    <source>
        <dbReference type="SAM" id="MobiDB-lite"/>
    </source>
</evidence>
<dbReference type="HOGENOM" id="CLU_102944_1_1_4"/>
<name>K9DGV0_9BURK</name>
<proteinExistence type="predicted"/>
<evidence type="ECO:0000313" key="4">
    <source>
        <dbReference type="Proteomes" id="UP000009874"/>
    </source>
</evidence>
<dbReference type="AlphaFoldDB" id="K9DGV0"/>
<dbReference type="eggNOG" id="COG3518">
    <property type="taxonomic scope" value="Bacteria"/>
</dbReference>
<gene>
    <name evidence="3" type="ORF">HMPREF9710_02138</name>
</gene>
<sequence length="157" mass="17356">MQGFTRGLFDRLDDDDALPSGNKRETRARAMEEAIRSVTRDLQALLNTRSALSLASLESYSAVSGSIVNYGLIDFASMCMGSDNDQQEICKAVQLAIVRHEPRLHQVAVTLRPRQGAINRVDFVITARLKGAHLGEPMSFNAVFRPSLQQYSIEGTD</sequence>
<dbReference type="SUPFAM" id="SSF160719">
    <property type="entry name" value="gpW/gp25-like"/>
    <property type="match status" value="1"/>
</dbReference>
<dbReference type="OrthoDB" id="119583at2"/>
<dbReference type="RefSeq" id="WP_005666278.1">
    <property type="nucleotide sequence ID" value="NZ_JH992923.1"/>
</dbReference>
<dbReference type="InterPro" id="IPR017737">
    <property type="entry name" value="TssE1-like"/>
</dbReference>
<dbReference type="PANTHER" id="PTHR38595:SF2">
    <property type="entry name" value="TYPE VI SECRETION SYSTEM BASEPLATE SUBUNIT TSSE"/>
    <property type="match status" value="1"/>
</dbReference>
<evidence type="ECO:0000313" key="3">
    <source>
        <dbReference type="EMBL" id="EKU82511.1"/>
    </source>
</evidence>
<keyword evidence="4" id="KW-1185">Reference proteome</keyword>
<dbReference type="PANTHER" id="PTHR38595">
    <property type="entry name" value="CYTOPLASMIC PROTEIN-RELATED"/>
    <property type="match status" value="1"/>
</dbReference>
<comment type="caution">
    <text evidence="3">The sequence shown here is derived from an EMBL/GenBank/DDBJ whole genome shotgun (WGS) entry which is preliminary data.</text>
</comment>
<feature type="region of interest" description="Disordered" evidence="1">
    <location>
        <begin position="1"/>
        <end position="28"/>
    </location>
</feature>
<dbReference type="InterPro" id="IPR053176">
    <property type="entry name" value="T6SS_TssE1-like"/>
</dbReference>
<feature type="domain" description="IraD/Gp25-like" evidence="2">
    <location>
        <begin position="35"/>
        <end position="131"/>
    </location>
</feature>
<dbReference type="EMBL" id="AGZI01000026">
    <property type="protein sequence ID" value="EKU82511.1"/>
    <property type="molecule type" value="Genomic_DNA"/>
</dbReference>
<evidence type="ECO:0000259" key="2">
    <source>
        <dbReference type="Pfam" id="PF04965"/>
    </source>
</evidence>
<dbReference type="Gene3D" id="3.10.450.40">
    <property type="match status" value="1"/>
</dbReference>
<dbReference type="NCBIfam" id="TIGR03357">
    <property type="entry name" value="VI_zyme"/>
    <property type="match status" value="1"/>
</dbReference>